<dbReference type="InterPro" id="IPR000008">
    <property type="entry name" value="C2_dom"/>
</dbReference>
<sequence>MSKPRIIGQLVIVAYKARHLPEREIIGKQDPFVIFRIGESIQKTKTDLRGGQHPTWDDQVTLQIPEKKTTVLVQVFDEDGKRQELISECDLDITKVLQDGEEDNWYPLSYKGRSAGEIYLELTFYSARPPPKRQPTRFGMSKKLKPVGGYIPTVPPPSGQLQNRPYPTSPQYPPQPSGIIRPAAPPVPVESQSTPTYPGSNPYPPPPQQQQQQHLSYNYGTNINTTRPYPPPNPTPSISTGSQHSYPPQQQHAYPPTNSSRPVSYGGQPSSSVLNANRPSSPPVPGSNNFGNTSVPLHAPLLSSSYNPQPNTGRPNYGGNGGKLIDDFGKRNGLNNYLGYPPTNNNNNGYPPNHGNNNGYPQQNNNNAGNRNSYPAYNTTNSPYPPQQQRPTSQQFGFPEPQQFSGGYIPHSDPLGTPFAAHQGTFPPPANNGYPPPTNGSYPPQQHHQQGGYPPSGYPPY</sequence>
<feature type="domain" description="C2" evidence="2">
    <location>
        <begin position="1"/>
        <end position="106"/>
    </location>
</feature>
<feature type="compositionally biased region" description="Basic residues" evidence="1">
    <location>
        <begin position="130"/>
        <end position="145"/>
    </location>
</feature>
<dbReference type="InterPro" id="IPR035892">
    <property type="entry name" value="C2_domain_sf"/>
</dbReference>
<feature type="compositionally biased region" description="Polar residues" evidence="1">
    <location>
        <begin position="302"/>
        <end position="314"/>
    </location>
</feature>
<dbReference type="PANTHER" id="PTHR47052">
    <property type="entry name" value="CONSERVED SERINE PROLINE-RICH PROTEIN (AFU_ORTHOLOGUE AFUA_2G01790)"/>
    <property type="match status" value="1"/>
</dbReference>
<feature type="compositionally biased region" description="Polar residues" evidence="1">
    <location>
        <begin position="286"/>
        <end position="295"/>
    </location>
</feature>
<feature type="compositionally biased region" description="Polar residues" evidence="1">
    <location>
        <begin position="190"/>
        <end position="199"/>
    </location>
</feature>
<dbReference type="SMART" id="SM00239">
    <property type="entry name" value="C2"/>
    <property type="match status" value="1"/>
</dbReference>
<protein>
    <recommendedName>
        <fullName evidence="2">C2 domain-containing protein</fullName>
    </recommendedName>
</protein>
<proteinExistence type="predicted"/>
<feature type="compositionally biased region" description="Polar residues" evidence="1">
    <location>
        <begin position="241"/>
        <end position="279"/>
    </location>
</feature>
<feature type="compositionally biased region" description="Low complexity" evidence="1">
    <location>
        <begin position="335"/>
        <end position="374"/>
    </location>
</feature>
<dbReference type="Gene3D" id="2.60.40.150">
    <property type="entry name" value="C2 domain"/>
    <property type="match status" value="1"/>
</dbReference>
<feature type="compositionally biased region" description="Pro residues" evidence="1">
    <location>
        <begin position="426"/>
        <end position="438"/>
    </location>
</feature>
<dbReference type="PROSITE" id="PS50004">
    <property type="entry name" value="C2"/>
    <property type="match status" value="1"/>
</dbReference>
<dbReference type="Proteomes" id="UP000650833">
    <property type="component" value="Unassembled WGS sequence"/>
</dbReference>
<dbReference type="SUPFAM" id="SSF49562">
    <property type="entry name" value="C2 domain (Calcium/lipid-binding domain, CaLB)"/>
    <property type="match status" value="1"/>
</dbReference>
<name>A0A8H7VA29_9FUNG</name>
<organism evidence="3 4">
    <name type="scientific">Mucor plumbeus</name>
    <dbReference type="NCBI Taxonomy" id="97098"/>
    <lineage>
        <taxon>Eukaryota</taxon>
        <taxon>Fungi</taxon>
        <taxon>Fungi incertae sedis</taxon>
        <taxon>Mucoromycota</taxon>
        <taxon>Mucoromycotina</taxon>
        <taxon>Mucoromycetes</taxon>
        <taxon>Mucorales</taxon>
        <taxon>Mucorineae</taxon>
        <taxon>Mucoraceae</taxon>
        <taxon>Mucor</taxon>
    </lineage>
</organism>
<reference evidence="3" key="1">
    <citation type="submission" date="2020-12" db="EMBL/GenBank/DDBJ databases">
        <title>Metabolic potential, ecology and presence of endohyphal bacteria is reflected in genomic diversity of Mucoromycotina.</title>
        <authorList>
            <person name="Muszewska A."/>
            <person name="Okrasinska A."/>
            <person name="Steczkiewicz K."/>
            <person name="Drgas O."/>
            <person name="Orlowska M."/>
            <person name="Perlinska-Lenart U."/>
            <person name="Aleksandrzak-Piekarczyk T."/>
            <person name="Szatraj K."/>
            <person name="Zielenkiewicz U."/>
            <person name="Pilsyk S."/>
            <person name="Malc E."/>
            <person name="Mieczkowski P."/>
            <person name="Kruszewska J.S."/>
            <person name="Biernat P."/>
            <person name="Pawlowska J."/>
        </authorList>
    </citation>
    <scope>NUCLEOTIDE SEQUENCE</scope>
    <source>
        <strain evidence="3">CBS 226.32</strain>
    </source>
</reference>
<accession>A0A8H7VA29</accession>
<dbReference type="Pfam" id="PF00168">
    <property type="entry name" value="C2"/>
    <property type="match status" value="1"/>
</dbReference>
<evidence type="ECO:0000313" key="3">
    <source>
        <dbReference type="EMBL" id="KAG2212825.1"/>
    </source>
</evidence>
<evidence type="ECO:0000256" key="1">
    <source>
        <dbReference type="SAM" id="MobiDB-lite"/>
    </source>
</evidence>
<feature type="compositionally biased region" description="Pro residues" evidence="1">
    <location>
        <begin position="167"/>
        <end position="176"/>
    </location>
</feature>
<feature type="region of interest" description="Disordered" evidence="1">
    <location>
        <begin position="129"/>
        <end position="461"/>
    </location>
</feature>
<feature type="compositionally biased region" description="Low complexity" evidence="1">
    <location>
        <begin position="439"/>
        <end position="455"/>
    </location>
</feature>
<dbReference type="OrthoDB" id="270970at2759"/>
<dbReference type="InterPro" id="IPR052981">
    <property type="entry name" value="Ingression_C2_domain"/>
</dbReference>
<comment type="caution">
    <text evidence="3">The sequence shown here is derived from an EMBL/GenBank/DDBJ whole genome shotgun (WGS) entry which is preliminary data.</text>
</comment>
<evidence type="ECO:0000259" key="2">
    <source>
        <dbReference type="PROSITE" id="PS50004"/>
    </source>
</evidence>
<keyword evidence="4" id="KW-1185">Reference proteome</keyword>
<dbReference type="EMBL" id="JAEPRC010000045">
    <property type="protein sequence ID" value="KAG2212825.1"/>
    <property type="molecule type" value="Genomic_DNA"/>
</dbReference>
<gene>
    <name evidence="3" type="ORF">INT46_008486</name>
</gene>
<dbReference type="PANTHER" id="PTHR47052:SF3">
    <property type="entry name" value="INGRESSION PROTEIN 1"/>
    <property type="match status" value="1"/>
</dbReference>
<dbReference type="AlphaFoldDB" id="A0A8H7VA29"/>
<evidence type="ECO:0000313" key="4">
    <source>
        <dbReference type="Proteomes" id="UP000650833"/>
    </source>
</evidence>